<name>A0A1X7VRZ2_AMPQE</name>
<organism evidence="2">
    <name type="scientific">Amphimedon queenslandica</name>
    <name type="common">Sponge</name>
    <dbReference type="NCBI Taxonomy" id="400682"/>
    <lineage>
        <taxon>Eukaryota</taxon>
        <taxon>Metazoa</taxon>
        <taxon>Porifera</taxon>
        <taxon>Demospongiae</taxon>
        <taxon>Heteroscleromorpha</taxon>
        <taxon>Haplosclerida</taxon>
        <taxon>Niphatidae</taxon>
        <taxon>Amphimedon</taxon>
    </lineage>
</organism>
<dbReference type="EnsemblMetazoa" id="Aqu2.1.42877_001">
    <property type="protein sequence ID" value="Aqu2.1.42877_001"/>
    <property type="gene ID" value="Aqu2.1.42877"/>
</dbReference>
<evidence type="ECO:0000256" key="1">
    <source>
        <dbReference type="SAM" id="MobiDB-lite"/>
    </source>
</evidence>
<proteinExistence type="predicted"/>
<reference evidence="2" key="1">
    <citation type="submission" date="2017-05" db="UniProtKB">
        <authorList>
            <consortium name="EnsemblMetazoa"/>
        </authorList>
    </citation>
    <scope>IDENTIFICATION</scope>
</reference>
<feature type="compositionally biased region" description="Low complexity" evidence="1">
    <location>
        <begin position="33"/>
        <end position="42"/>
    </location>
</feature>
<feature type="region of interest" description="Disordered" evidence="1">
    <location>
        <begin position="33"/>
        <end position="81"/>
    </location>
</feature>
<feature type="compositionally biased region" description="Acidic residues" evidence="1">
    <location>
        <begin position="43"/>
        <end position="56"/>
    </location>
</feature>
<evidence type="ECO:0000313" key="2">
    <source>
        <dbReference type="EnsemblMetazoa" id="Aqu2.1.42877_001"/>
    </source>
</evidence>
<dbReference type="InParanoid" id="A0A1X7VRZ2"/>
<sequence>MDVNEVLTLLQKDDKDHNASVRSYSSECQDITILTDDSTSNDSDFDYDLSDPEAEAETQRATEMESDDVSEEEITSLEPPDTVSFIGFSRHGSRRGCSHGRGEHRRDDLVSPLDIHDLLDVDQVAPKKHDFKPSRHVAAYLPASVNASSPVDLFKLFFDDVIVQKICDVTNEYAERQNNKKETMYRYFQKMVPDDFYAFM</sequence>
<evidence type="ECO:0008006" key="3">
    <source>
        <dbReference type="Google" id="ProtNLM"/>
    </source>
</evidence>
<accession>A0A1X7VRZ2</accession>
<dbReference type="AlphaFoldDB" id="A0A1X7VRZ2"/>
<protein>
    <recommendedName>
        <fullName evidence="3">PiggyBac transposable element-derived protein domain-containing protein</fullName>
    </recommendedName>
</protein>
<feature type="compositionally biased region" description="Acidic residues" evidence="1">
    <location>
        <begin position="64"/>
        <end position="75"/>
    </location>
</feature>